<dbReference type="Proteomes" id="UP001059971">
    <property type="component" value="Chromosome 1"/>
</dbReference>
<feature type="transmembrane region" description="Helical" evidence="7">
    <location>
        <begin position="31"/>
        <end position="51"/>
    </location>
</feature>
<feature type="transmembrane region" description="Helical" evidence="7">
    <location>
        <begin position="88"/>
        <end position="112"/>
    </location>
</feature>
<proteinExistence type="inferred from homology"/>
<reference evidence="11" key="1">
    <citation type="submission" date="2018-07" db="EMBL/GenBank/DDBJ databases">
        <title>Complete genome sequence of Sphingomonas bisphenolicum strain AO1, a bisphenol A degradative bacterium isolated from Japanese farm field.</title>
        <authorList>
            <person name="Murakami M."/>
            <person name="Koh M."/>
            <person name="Koba S."/>
            <person name="Matsumura Y."/>
        </authorList>
    </citation>
    <scope>NUCLEOTIDE SEQUENCE</scope>
    <source>
        <strain evidence="11">AO1</strain>
    </source>
</reference>
<feature type="transmembrane region" description="Helical" evidence="7">
    <location>
        <begin position="167"/>
        <end position="187"/>
    </location>
</feature>
<evidence type="ECO:0000259" key="10">
    <source>
        <dbReference type="Pfam" id="PF07670"/>
    </source>
</evidence>
<dbReference type="EMBL" id="AP018817">
    <property type="protein sequence ID" value="BBF67914.1"/>
    <property type="molecule type" value="Genomic_DNA"/>
</dbReference>
<feature type="domain" description="Concentrative nucleoside transporter N-terminal" evidence="8">
    <location>
        <begin position="8"/>
        <end position="81"/>
    </location>
</feature>
<evidence type="ECO:0000256" key="1">
    <source>
        <dbReference type="ARBA" id="ARBA00004651"/>
    </source>
</evidence>
<gene>
    <name evidence="11" type="ORF">SBA_ch1_01140</name>
</gene>
<dbReference type="Pfam" id="PF01773">
    <property type="entry name" value="Nucleos_tra2_N"/>
    <property type="match status" value="1"/>
</dbReference>
<comment type="subcellular location">
    <subcellularLocation>
        <location evidence="1">Cell membrane</location>
        <topology evidence="1">Multi-pass membrane protein</topology>
    </subcellularLocation>
</comment>
<keyword evidence="5 7" id="KW-1133">Transmembrane helix</keyword>
<feature type="transmembrane region" description="Helical" evidence="7">
    <location>
        <begin position="417"/>
        <end position="438"/>
    </location>
</feature>
<accession>A0ABM7FYF8</accession>
<keyword evidence="3" id="KW-1003">Cell membrane</keyword>
<dbReference type="Pfam" id="PF07670">
    <property type="entry name" value="Gate"/>
    <property type="match status" value="1"/>
</dbReference>
<evidence type="ECO:0000259" key="9">
    <source>
        <dbReference type="Pfam" id="PF07662"/>
    </source>
</evidence>
<feature type="transmembrane region" description="Helical" evidence="7">
    <location>
        <begin position="193"/>
        <end position="211"/>
    </location>
</feature>
<feature type="domain" description="Nucleoside transporter/FeoB GTPase Gate" evidence="10">
    <location>
        <begin position="93"/>
        <end position="190"/>
    </location>
</feature>
<dbReference type="PANTHER" id="PTHR10590">
    <property type="entry name" value="SODIUM/NUCLEOSIDE COTRANSPORTER"/>
    <property type="match status" value="1"/>
</dbReference>
<feature type="domain" description="Concentrative nucleoside transporter C-terminal" evidence="9">
    <location>
        <begin position="195"/>
        <end position="435"/>
    </location>
</feature>
<evidence type="ECO:0000256" key="2">
    <source>
        <dbReference type="ARBA" id="ARBA00009033"/>
    </source>
</evidence>
<evidence type="ECO:0000313" key="11">
    <source>
        <dbReference type="EMBL" id="BBF67914.1"/>
    </source>
</evidence>
<evidence type="ECO:0000256" key="4">
    <source>
        <dbReference type="ARBA" id="ARBA00022692"/>
    </source>
</evidence>
<feature type="transmembrane region" description="Helical" evidence="7">
    <location>
        <begin position="286"/>
        <end position="308"/>
    </location>
</feature>
<sequence>MHLLIGLAGILLILAIAFALSSDRRAIRPRVVGAAFLLQAGIAILVLYVPAGRAIIGGMSRGVANLLSYAQAGTDFIFGPLAKPEIGGASFAIAALPVIIFFASLVSILYYLGIMQFIVRWVGGAIEWVTGVSKVESLCAAANIFVGQSESPLVIRPYLAGLTPPQLFTVMTSGMAGVAGTILAAYASMGIKIDYLLAASFMAAPGGLLMAKIMMPDPRVPVQGELPLGDHPDLPLPDTRISGVGPAALLPEGTPGEPMPVATHDEERPANLIMAAAQGAQTGVKLAVAVGAMVLAFVALVALANGILGGIGAWFGYPTLSFQMLLGYLFQPVMYLLNIPWAEAQVAGGLFGTKVVLNEFVAYINLGQVQGALSPATIAIITFALCGFANFSSIAIQMAVTGNLAPNQRPMIAKLGLKALVAGSLANLMSAALAGLMLSL</sequence>
<feature type="transmembrane region" description="Helical" evidence="7">
    <location>
        <begin position="376"/>
        <end position="396"/>
    </location>
</feature>
<organism evidence="11 12">
    <name type="scientific">Sphingomonas bisphenolicum</name>
    <dbReference type="NCBI Taxonomy" id="296544"/>
    <lineage>
        <taxon>Bacteria</taxon>
        <taxon>Pseudomonadati</taxon>
        <taxon>Pseudomonadota</taxon>
        <taxon>Alphaproteobacteria</taxon>
        <taxon>Sphingomonadales</taxon>
        <taxon>Sphingomonadaceae</taxon>
        <taxon>Sphingomonas</taxon>
    </lineage>
</organism>
<keyword evidence="12" id="KW-1185">Reference proteome</keyword>
<evidence type="ECO:0000256" key="6">
    <source>
        <dbReference type="ARBA" id="ARBA00023136"/>
    </source>
</evidence>
<evidence type="ECO:0000313" key="12">
    <source>
        <dbReference type="Proteomes" id="UP001059971"/>
    </source>
</evidence>
<evidence type="ECO:0000256" key="7">
    <source>
        <dbReference type="SAM" id="Phobius"/>
    </source>
</evidence>
<dbReference type="InterPro" id="IPR008276">
    <property type="entry name" value="C_nuclsd_transpt"/>
</dbReference>
<comment type="similarity">
    <text evidence="2">Belongs to the concentrative nucleoside transporter (CNT) (TC 2.A.41) family.</text>
</comment>
<evidence type="ECO:0000256" key="5">
    <source>
        <dbReference type="ARBA" id="ARBA00022989"/>
    </source>
</evidence>
<evidence type="ECO:0000259" key="8">
    <source>
        <dbReference type="Pfam" id="PF01773"/>
    </source>
</evidence>
<dbReference type="InterPro" id="IPR011657">
    <property type="entry name" value="CNT_C_dom"/>
</dbReference>
<dbReference type="InterPro" id="IPR002668">
    <property type="entry name" value="CNT_N_dom"/>
</dbReference>
<protein>
    <submittedName>
        <fullName evidence="11">Nucleoside permease</fullName>
    </submittedName>
</protein>
<name>A0ABM7FYF8_9SPHN</name>
<dbReference type="Pfam" id="PF07662">
    <property type="entry name" value="Nucleos_tra2_C"/>
    <property type="match status" value="1"/>
</dbReference>
<keyword evidence="6 7" id="KW-0472">Membrane</keyword>
<dbReference type="PANTHER" id="PTHR10590:SF4">
    <property type="entry name" value="SOLUTE CARRIER FAMILY 28 MEMBER 3"/>
    <property type="match status" value="1"/>
</dbReference>
<keyword evidence="4 7" id="KW-0812">Transmembrane</keyword>
<feature type="transmembrane region" description="Helical" evidence="7">
    <location>
        <begin position="314"/>
        <end position="337"/>
    </location>
</feature>
<dbReference type="InterPro" id="IPR011642">
    <property type="entry name" value="Gate_dom"/>
</dbReference>
<evidence type="ECO:0000256" key="3">
    <source>
        <dbReference type="ARBA" id="ARBA00022475"/>
    </source>
</evidence>
<dbReference type="RefSeq" id="WP_261935537.1">
    <property type="nucleotide sequence ID" value="NZ_AP018817.1"/>
</dbReference>